<accession>A0A6G1DVG3</accession>
<dbReference type="Proteomes" id="UP000479710">
    <property type="component" value="Unassembled WGS sequence"/>
</dbReference>
<evidence type="ECO:0000256" key="1">
    <source>
        <dbReference type="SAM" id="MobiDB-lite"/>
    </source>
</evidence>
<dbReference type="AlphaFoldDB" id="A0A6G1DVG3"/>
<evidence type="ECO:0000313" key="2">
    <source>
        <dbReference type="EMBL" id="KAF0916835.1"/>
    </source>
</evidence>
<keyword evidence="3" id="KW-1185">Reference proteome</keyword>
<feature type="compositionally biased region" description="Basic and acidic residues" evidence="1">
    <location>
        <begin position="51"/>
        <end position="70"/>
    </location>
</feature>
<organism evidence="2 3">
    <name type="scientific">Oryza meyeriana var. granulata</name>
    <dbReference type="NCBI Taxonomy" id="110450"/>
    <lineage>
        <taxon>Eukaryota</taxon>
        <taxon>Viridiplantae</taxon>
        <taxon>Streptophyta</taxon>
        <taxon>Embryophyta</taxon>
        <taxon>Tracheophyta</taxon>
        <taxon>Spermatophyta</taxon>
        <taxon>Magnoliopsida</taxon>
        <taxon>Liliopsida</taxon>
        <taxon>Poales</taxon>
        <taxon>Poaceae</taxon>
        <taxon>BOP clade</taxon>
        <taxon>Oryzoideae</taxon>
        <taxon>Oryzeae</taxon>
        <taxon>Oryzinae</taxon>
        <taxon>Oryza</taxon>
        <taxon>Oryza meyeriana</taxon>
    </lineage>
</organism>
<evidence type="ECO:0008006" key="4">
    <source>
        <dbReference type="Google" id="ProtNLM"/>
    </source>
</evidence>
<proteinExistence type="predicted"/>
<comment type="caution">
    <text evidence="2">The sequence shown here is derived from an EMBL/GenBank/DDBJ whole genome shotgun (WGS) entry which is preliminary data.</text>
</comment>
<gene>
    <name evidence="2" type="ORF">E2562_014584</name>
</gene>
<protein>
    <recommendedName>
        <fullName evidence="4">DUF834 domain-containing protein</fullName>
    </recommendedName>
</protein>
<feature type="region of interest" description="Disordered" evidence="1">
    <location>
        <begin position="40"/>
        <end position="70"/>
    </location>
</feature>
<dbReference type="EMBL" id="SPHZ02000005">
    <property type="protein sequence ID" value="KAF0916835.1"/>
    <property type="molecule type" value="Genomic_DNA"/>
</dbReference>
<reference evidence="2 3" key="1">
    <citation type="submission" date="2019-11" db="EMBL/GenBank/DDBJ databases">
        <title>Whole genome sequence of Oryza granulata.</title>
        <authorList>
            <person name="Li W."/>
        </authorList>
    </citation>
    <scope>NUCLEOTIDE SEQUENCE [LARGE SCALE GENOMIC DNA]</scope>
    <source>
        <strain evidence="3">cv. Menghai</strain>
        <tissue evidence="2">Leaf</tissue>
    </source>
</reference>
<evidence type="ECO:0000313" key="3">
    <source>
        <dbReference type="Proteomes" id="UP000479710"/>
    </source>
</evidence>
<sequence>MWSAASCHRPAETRSSELDELVGAGGVELEEAAVYADGGVAGAGQEGGEAEVERPDAVVLRDGERAQRAV</sequence>
<name>A0A6G1DVG3_9ORYZ</name>